<gene>
    <name evidence="9" type="ORF">QTP70_027718</name>
</gene>
<proteinExistence type="predicted"/>
<dbReference type="InterPro" id="IPR007110">
    <property type="entry name" value="Ig-like_dom"/>
</dbReference>
<evidence type="ECO:0000256" key="3">
    <source>
        <dbReference type="ARBA" id="ARBA00022427"/>
    </source>
</evidence>
<dbReference type="GO" id="GO:0005912">
    <property type="term" value="C:adherens junction"/>
    <property type="evidence" value="ECO:0007669"/>
    <property type="project" value="UniProtKB-SubCell"/>
</dbReference>
<evidence type="ECO:0000313" key="10">
    <source>
        <dbReference type="Proteomes" id="UP001274896"/>
    </source>
</evidence>
<feature type="domain" description="Ig-like" evidence="8">
    <location>
        <begin position="48"/>
        <end position="162"/>
    </location>
</feature>
<comment type="caution">
    <text evidence="9">The sequence shown here is derived from an EMBL/GenBank/DDBJ whole genome shotgun (WGS) entry which is preliminary data.</text>
</comment>
<dbReference type="GO" id="GO:0005923">
    <property type="term" value="C:bicellular tight junction"/>
    <property type="evidence" value="ECO:0007669"/>
    <property type="project" value="UniProtKB-SubCell"/>
</dbReference>
<dbReference type="AlphaFoldDB" id="A0AAE0V4E3"/>
<dbReference type="Pfam" id="PF07686">
    <property type="entry name" value="V-set"/>
    <property type="match status" value="1"/>
</dbReference>
<keyword evidence="7" id="KW-0472">Membrane</keyword>
<dbReference type="Proteomes" id="UP001274896">
    <property type="component" value="Unassembled WGS sequence"/>
</dbReference>
<name>A0AAE0V4E3_9TELE</name>
<dbReference type="InterPro" id="IPR003599">
    <property type="entry name" value="Ig_sub"/>
</dbReference>
<dbReference type="PROSITE" id="PS50835">
    <property type="entry name" value="IG_LIKE"/>
    <property type="match status" value="2"/>
</dbReference>
<feature type="transmembrane region" description="Helical" evidence="7">
    <location>
        <begin position="265"/>
        <end position="288"/>
    </location>
</feature>
<evidence type="ECO:0000313" key="9">
    <source>
        <dbReference type="EMBL" id="KAK3540177.1"/>
    </source>
</evidence>
<dbReference type="PANTHER" id="PTHR44468">
    <property type="entry name" value="COXSACKIEVIRUS AND ADENOVIRUS RECEPTOR-RELATED"/>
    <property type="match status" value="1"/>
</dbReference>
<dbReference type="SUPFAM" id="SSF48726">
    <property type="entry name" value="Immunoglobulin"/>
    <property type="match status" value="2"/>
</dbReference>
<dbReference type="InterPro" id="IPR013783">
    <property type="entry name" value="Ig-like_fold"/>
</dbReference>
<comment type="subcellular location">
    <subcellularLocation>
        <location evidence="5">Basolateral cell membrane</location>
        <topology evidence="5">Single-pass type I membrane protein</topology>
    </subcellularLocation>
    <subcellularLocation>
        <location evidence="2">Cell junction</location>
        <location evidence="2">Adherens junction</location>
    </subcellularLocation>
    <subcellularLocation>
        <location evidence="1">Cell junction</location>
        <location evidence="1">Tight junction</location>
    </subcellularLocation>
</comment>
<dbReference type="SMART" id="SM00406">
    <property type="entry name" value="IGv"/>
    <property type="match status" value="1"/>
</dbReference>
<evidence type="ECO:0000259" key="8">
    <source>
        <dbReference type="PROSITE" id="PS50835"/>
    </source>
</evidence>
<evidence type="ECO:0000256" key="4">
    <source>
        <dbReference type="ARBA" id="ARBA00022949"/>
    </source>
</evidence>
<evidence type="ECO:0000256" key="6">
    <source>
        <dbReference type="SAM" id="MobiDB-lite"/>
    </source>
</evidence>
<feature type="compositionally biased region" description="Polar residues" evidence="6">
    <location>
        <begin position="1"/>
        <end position="18"/>
    </location>
</feature>
<feature type="region of interest" description="Disordered" evidence="6">
    <location>
        <begin position="334"/>
        <end position="354"/>
    </location>
</feature>
<dbReference type="Pfam" id="PF13927">
    <property type="entry name" value="Ig_3"/>
    <property type="match status" value="1"/>
</dbReference>
<accession>A0AAE0V4E3</accession>
<dbReference type="SMART" id="SM00408">
    <property type="entry name" value="IGc2"/>
    <property type="match status" value="1"/>
</dbReference>
<feature type="domain" description="Ig-like" evidence="8">
    <location>
        <begin position="169"/>
        <end position="255"/>
    </location>
</feature>
<dbReference type="InterPro" id="IPR003598">
    <property type="entry name" value="Ig_sub2"/>
</dbReference>
<evidence type="ECO:0000256" key="1">
    <source>
        <dbReference type="ARBA" id="ARBA00004435"/>
    </source>
</evidence>
<protein>
    <recommendedName>
        <fullName evidence="8">Ig-like domain-containing protein</fullName>
    </recommendedName>
</protein>
<dbReference type="InterPro" id="IPR052307">
    <property type="entry name" value="EJ_Adhesion_Regulator"/>
</dbReference>
<keyword evidence="3" id="KW-0796">Tight junction</keyword>
<keyword evidence="7" id="KW-1133">Transmembrane helix</keyword>
<dbReference type="Gene3D" id="2.60.40.10">
    <property type="entry name" value="Immunoglobulins"/>
    <property type="match status" value="2"/>
</dbReference>
<dbReference type="InterPro" id="IPR036388">
    <property type="entry name" value="WH-like_DNA-bd_sf"/>
</dbReference>
<keyword evidence="10" id="KW-1185">Reference proteome</keyword>
<keyword evidence="4" id="KW-0965">Cell junction</keyword>
<dbReference type="InterPro" id="IPR013106">
    <property type="entry name" value="Ig_V-set"/>
</dbReference>
<evidence type="ECO:0000256" key="2">
    <source>
        <dbReference type="ARBA" id="ARBA00004536"/>
    </source>
</evidence>
<sequence length="372" mass="41075">YKRHLSTTSNSQTPNSAVAKTKELSKDTRNKIVDLHQAGKTESAIVGIQVTSTGPQTIKKPQGADIILGCTYNESPSDTGQLDVEWSIVSPDMTQKDKLILSYSGGKEYKLGDTGLMSRLKFVGEPSKGDATISISSLLISDTATYQCKVKKPPGIDSRKITLVILERPSVPKCWVQNGEEVGGTVSLWCKSSEGSIPLIYKWTKENGEALPSTAFQNPQTGELLIYNHSQSYRGNYVCEVRNDVGMEQCKYTLKAYNPTNRAGIIAGAVIGALLLLLLLLLLIWLLVCCYQKHRYERETANEIKEDAAAPESHPGSRHSSFRSIMGYHPHQGVTYSSVRNSKPRRADSNSRSFTANQQSLLRYNSRYGYAV</sequence>
<feature type="non-terminal residue" evidence="9">
    <location>
        <position position="372"/>
    </location>
</feature>
<dbReference type="InterPro" id="IPR036179">
    <property type="entry name" value="Ig-like_dom_sf"/>
</dbReference>
<organism evidence="9 10">
    <name type="scientific">Hemibagrus guttatus</name>
    <dbReference type="NCBI Taxonomy" id="175788"/>
    <lineage>
        <taxon>Eukaryota</taxon>
        <taxon>Metazoa</taxon>
        <taxon>Chordata</taxon>
        <taxon>Craniata</taxon>
        <taxon>Vertebrata</taxon>
        <taxon>Euteleostomi</taxon>
        <taxon>Actinopterygii</taxon>
        <taxon>Neopterygii</taxon>
        <taxon>Teleostei</taxon>
        <taxon>Ostariophysi</taxon>
        <taxon>Siluriformes</taxon>
        <taxon>Bagridae</taxon>
        <taxon>Hemibagrus</taxon>
    </lineage>
</organism>
<reference evidence="9" key="1">
    <citation type="submission" date="2023-06" db="EMBL/GenBank/DDBJ databases">
        <title>Male Hemibagrus guttatus genome.</title>
        <authorList>
            <person name="Bian C."/>
        </authorList>
    </citation>
    <scope>NUCLEOTIDE SEQUENCE</scope>
    <source>
        <strain evidence="9">Male_cb2023</strain>
        <tissue evidence="9">Muscle</tissue>
    </source>
</reference>
<dbReference type="EMBL" id="JAUCMX010000007">
    <property type="protein sequence ID" value="KAK3540177.1"/>
    <property type="molecule type" value="Genomic_DNA"/>
</dbReference>
<dbReference type="Gene3D" id="1.10.10.10">
    <property type="entry name" value="Winged helix-like DNA-binding domain superfamily/Winged helix DNA-binding domain"/>
    <property type="match status" value="1"/>
</dbReference>
<keyword evidence="7" id="KW-0812">Transmembrane</keyword>
<dbReference type="PANTHER" id="PTHR44468:SF2">
    <property type="entry name" value="V-SET AND IMMUNOGLOBULIN DOMAIN CONTAINING 8B ISOFORM X1"/>
    <property type="match status" value="1"/>
</dbReference>
<dbReference type="SMART" id="SM00409">
    <property type="entry name" value="IG"/>
    <property type="match status" value="2"/>
</dbReference>
<evidence type="ECO:0000256" key="5">
    <source>
        <dbReference type="ARBA" id="ARBA00023768"/>
    </source>
</evidence>
<evidence type="ECO:0000256" key="7">
    <source>
        <dbReference type="SAM" id="Phobius"/>
    </source>
</evidence>
<dbReference type="GO" id="GO:0016323">
    <property type="term" value="C:basolateral plasma membrane"/>
    <property type="evidence" value="ECO:0007669"/>
    <property type="project" value="UniProtKB-SubCell"/>
</dbReference>
<feature type="region of interest" description="Disordered" evidence="6">
    <location>
        <begin position="1"/>
        <end position="25"/>
    </location>
</feature>